<feature type="region of interest" description="Disordered" evidence="9">
    <location>
        <begin position="87"/>
        <end position="106"/>
    </location>
</feature>
<dbReference type="InterPro" id="IPR001604">
    <property type="entry name" value="Endo_G_ENPP1-like_dom"/>
</dbReference>
<evidence type="ECO:0000313" key="14">
    <source>
        <dbReference type="Proteomes" id="UP001336314"/>
    </source>
</evidence>
<dbReference type="InterPro" id="IPR044929">
    <property type="entry name" value="DNA/RNA_non-sp_Endonuclease_sf"/>
</dbReference>
<keyword evidence="7" id="KW-0460">Magnesium</keyword>
<dbReference type="SUPFAM" id="SSF54060">
    <property type="entry name" value="His-Me finger endonucleases"/>
    <property type="match status" value="1"/>
</dbReference>
<feature type="chain" id="PRO_5045765815" description="Endonuclease" evidence="10">
    <location>
        <begin position="40"/>
        <end position="276"/>
    </location>
</feature>
<dbReference type="SMART" id="SM00892">
    <property type="entry name" value="Endonuclease_NS"/>
    <property type="match status" value="1"/>
</dbReference>
<evidence type="ECO:0000256" key="3">
    <source>
        <dbReference type="ARBA" id="ARBA00022722"/>
    </source>
</evidence>
<comment type="caution">
    <text evidence="13">The sequence shown here is derived from an EMBL/GenBank/DDBJ whole genome shotgun (WGS) entry which is preliminary data.</text>
</comment>
<dbReference type="PANTHER" id="PTHR13966">
    <property type="entry name" value="ENDONUCLEASE RELATED"/>
    <property type="match status" value="1"/>
</dbReference>
<evidence type="ECO:0000256" key="10">
    <source>
        <dbReference type="SAM" id="SignalP"/>
    </source>
</evidence>
<dbReference type="Proteomes" id="UP001336314">
    <property type="component" value="Unassembled WGS sequence"/>
</dbReference>
<proteinExistence type="inferred from homology"/>
<dbReference type="InterPro" id="IPR044925">
    <property type="entry name" value="His-Me_finger_sf"/>
</dbReference>
<reference evidence="13 14" key="1">
    <citation type="submission" date="2023-07" db="EMBL/GenBank/DDBJ databases">
        <title>Alkalimonas sp., MEB108 novel, alkaliphilic bacterium isolated from Lonar Lake, India.</title>
        <authorList>
            <person name="Joshi A."/>
            <person name="Thite S."/>
        </authorList>
    </citation>
    <scope>NUCLEOTIDE SEQUENCE [LARGE SCALE GENOMIC DNA]</scope>
    <source>
        <strain evidence="13 14">MEB108</strain>
    </source>
</reference>
<evidence type="ECO:0000256" key="8">
    <source>
        <dbReference type="RuleBase" id="RU366055"/>
    </source>
</evidence>
<evidence type="ECO:0000256" key="7">
    <source>
        <dbReference type="ARBA" id="ARBA00022842"/>
    </source>
</evidence>
<keyword evidence="10" id="KW-0732">Signal</keyword>
<dbReference type="EMBL" id="JAUHLI010000026">
    <property type="protein sequence ID" value="MEE2003237.1"/>
    <property type="molecule type" value="Genomic_DNA"/>
</dbReference>
<dbReference type="GO" id="GO:0004519">
    <property type="term" value="F:endonuclease activity"/>
    <property type="evidence" value="ECO:0007669"/>
    <property type="project" value="UniProtKB-KW"/>
</dbReference>
<gene>
    <name evidence="13" type="ORF">QWY20_17420</name>
</gene>
<evidence type="ECO:0000256" key="1">
    <source>
        <dbReference type="ARBA" id="ARBA00001946"/>
    </source>
</evidence>
<organism evidence="13 14">
    <name type="scientific">Alkalimonas cellulosilytica</name>
    <dbReference type="NCBI Taxonomy" id="3058395"/>
    <lineage>
        <taxon>Bacteria</taxon>
        <taxon>Pseudomonadati</taxon>
        <taxon>Pseudomonadota</taxon>
        <taxon>Gammaproteobacteria</taxon>
        <taxon>Alkalimonas</taxon>
    </lineage>
</organism>
<keyword evidence="5 8" id="KW-0255">Endonuclease</keyword>
<dbReference type="InterPro" id="IPR040255">
    <property type="entry name" value="Non-specific_endonuclease"/>
</dbReference>
<evidence type="ECO:0000256" key="2">
    <source>
        <dbReference type="ARBA" id="ARBA00010052"/>
    </source>
</evidence>
<dbReference type="Pfam" id="PF01223">
    <property type="entry name" value="Endonuclease_NS"/>
    <property type="match status" value="1"/>
</dbReference>
<dbReference type="SMART" id="SM00477">
    <property type="entry name" value="NUC"/>
    <property type="match status" value="1"/>
</dbReference>
<feature type="domain" description="ENPP1-3/EXOG-like endonuclease/phosphodiesterase" evidence="11">
    <location>
        <begin position="57"/>
        <end position="255"/>
    </location>
</feature>
<accession>A0ABU7J9S2</accession>
<feature type="signal peptide" evidence="10">
    <location>
        <begin position="1"/>
        <end position="39"/>
    </location>
</feature>
<feature type="domain" description="DNA/RNA non-specific endonuclease/pyrophosphatase/phosphodiesterase" evidence="12">
    <location>
        <begin position="56"/>
        <end position="255"/>
    </location>
</feature>
<evidence type="ECO:0000256" key="6">
    <source>
        <dbReference type="ARBA" id="ARBA00022801"/>
    </source>
</evidence>
<evidence type="ECO:0000256" key="9">
    <source>
        <dbReference type="SAM" id="MobiDB-lite"/>
    </source>
</evidence>
<dbReference type="PANTHER" id="PTHR13966:SF5">
    <property type="entry name" value="ENDONUCLEASE G, MITOCHONDRIAL"/>
    <property type="match status" value="1"/>
</dbReference>
<evidence type="ECO:0000259" key="11">
    <source>
        <dbReference type="SMART" id="SM00477"/>
    </source>
</evidence>
<dbReference type="EC" id="3.1.30.-" evidence="8"/>
<name>A0ABU7J9S2_9GAMM</name>
<comment type="cofactor">
    <cofactor evidence="1 8">
        <name>Mg(2+)</name>
        <dbReference type="ChEBI" id="CHEBI:18420"/>
    </cofactor>
</comment>
<dbReference type="PROSITE" id="PS01070">
    <property type="entry name" value="NUCLEASE_NON_SPEC"/>
    <property type="match status" value="1"/>
</dbReference>
<keyword evidence="14" id="KW-1185">Reference proteome</keyword>
<dbReference type="Gene3D" id="3.40.570.10">
    <property type="entry name" value="Extracellular Endonuclease, subunit A"/>
    <property type="match status" value="1"/>
</dbReference>
<evidence type="ECO:0000256" key="4">
    <source>
        <dbReference type="ARBA" id="ARBA00022723"/>
    </source>
</evidence>
<keyword evidence="3 8" id="KW-0540">Nuclease</keyword>
<dbReference type="CDD" id="cd00091">
    <property type="entry name" value="NUC"/>
    <property type="match status" value="1"/>
</dbReference>
<comment type="similarity">
    <text evidence="2 8">Belongs to the DNA/RNA non-specific endonuclease family.</text>
</comment>
<protein>
    <recommendedName>
        <fullName evidence="8">Endonuclease</fullName>
        <ecNumber evidence="8">3.1.30.-</ecNumber>
    </recommendedName>
</protein>
<keyword evidence="6 8" id="KW-0378">Hydrolase</keyword>
<sequence>MKLHPVNLKHVCKAVHAVPQHLLRAMAFAAFLVSSIAYAQHCLHGCPLGAAGQIIEREIYTLQNNAETKFSDWVAYRVTAATIDGPSRSRNWRQDPDIHPSQTMSPQDYTRANAVLGTDRGHQVPLASFSNTEHWATTNYLSNITPQAAALNQGPWARLEDAVRRLARAGHEVYVVTGPLYEWHFGTLPESDKRHTIPSGYFKVVALIGDEHPLVSSFVMEQSIARGENFCHFEVTTLSVEHRTGLDVMPELPPGVSHALFRELRMLSPKLGCSSI</sequence>
<evidence type="ECO:0000259" key="12">
    <source>
        <dbReference type="SMART" id="SM00892"/>
    </source>
</evidence>
<dbReference type="InterPro" id="IPR018524">
    <property type="entry name" value="DNA/RNA_endonuclease_AS"/>
</dbReference>
<evidence type="ECO:0000313" key="13">
    <source>
        <dbReference type="EMBL" id="MEE2003237.1"/>
    </source>
</evidence>
<keyword evidence="4 8" id="KW-0479">Metal-binding</keyword>
<dbReference type="InterPro" id="IPR020821">
    <property type="entry name" value="ENPP1-3/EXOG-like_nuc-like"/>
</dbReference>
<evidence type="ECO:0000256" key="5">
    <source>
        <dbReference type="ARBA" id="ARBA00022759"/>
    </source>
</evidence>